<dbReference type="PANTHER" id="PTHR30304:SF0">
    <property type="entry name" value="D-TAGATOSE-1,6-BISPHOSPHATE ALDOLASE SUBUNIT GATY-RELATED"/>
    <property type="match status" value="1"/>
</dbReference>
<dbReference type="InterPro" id="IPR013785">
    <property type="entry name" value="Aldolase_TIM"/>
</dbReference>
<dbReference type="STRING" id="29563.SAMN02983006_02521"/>
<dbReference type="AlphaFoldDB" id="A0A1I4M6V2"/>
<dbReference type="SUPFAM" id="SSF51569">
    <property type="entry name" value="Aldolase"/>
    <property type="match status" value="1"/>
</dbReference>
<dbReference type="GO" id="GO:0005975">
    <property type="term" value="P:carbohydrate metabolic process"/>
    <property type="evidence" value="ECO:0007669"/>
    <property type="project" value="InterPro"/>
</dbReference>
<evidence type="ECO:0000313" key="3">
    <source>
        <dbReference type="EMBL" id="SFL98949.1"/>
    </source>
</evidence>
<feature type="binding site" evidence="2">
    <location>
        <position position="178"/>
    </location>
    <ligand>
        <name>Zn(2+)</name>
        <dbReference type="ChEBI" id="CHEBI:29105"/>
        <label>1</label>
        <note>catalytic</note>
    </ligand>
</feature>
<proteinExistence type="predicted"/>
<keyword evidence="2" id="KW-0862">Zinc</keyword>
<organism evidence="3 4">
    <name type="scientific">Halanaerobium salsuginis</name>
    <dbReference type="NCBI Taxonomy" id="29563"/>
    <lineage>
        <taxon>Bacteria</taxon>
        <taxon>Bacillati</taxon>
        <taxon>Bacillota</taxon>
        <taxon>Clostridia</taxon>
        <taxon>Halanaerobiales</taxon>
        <taxon>Halanaerobiaceae</taxon>
        <taxon>Halanaerobium</taxon>
    </lineage>
</organism>
<evidence type="ECO:0000313" key="4">
    <source>
        <dbReference type="Proteomes" id="UP000199006"/>
    </source>
</evidence>
<dbReference type="GO" id="GO:0016832">
    <property type="term" value="F:aldehyde-lyase activity"/>
    <property type="evidence" value="ECO:0007669"/>
    <property type="project" value="InterPro"/>
</dbReference>
<comment type="cofactor">
    <cofactor evidence="2">
        <name>Zn(2+)</name>
        <dbReference type="ChEBI" id="CHEBI:29105"/>
    </cofactor>
    <text evidence="2">Binds 2 Zn(2+) ions per subunit. One is catalytic and the other provides a structural contribution.</text>
</comment>
<feature type="active site" description="Proton donor" evidence="1">
    <location>
        <position position="82"/>
    </location>
</feature>
<dbReference type="InterPro" id="IPR050246">
    <property type="entry name" value="Class_II_FBP_aldolase"/>
</dbReference>
<dbReference type="NCBIfam" id="TIGR00167">
    <property type="entry name" value="cbbA"/>
    <property type="match status" value="1"/>
</dbReference>
<dbReference type="Gene3D" id="3.20.20.70">
    <property type="entry name" value="Aldolase class I"/>
    <property type="match status" value="1"/>
</dbReference>
<reference evidence="3 4" key="1">
    <citation type="submission" date="2016-10" db="EMBL/GenBank/DDBJ databases">
        <authorList>
            <person name="de Groot N.N."/>
        </authorList>
    </citation>
    <scope>NUCLEOTIDE SEQUENCE [LARGE SCALE GENOMIC DNA]</scope>
    <source>
        <strain evidence="3 4">ATCC 51327</strain>
    </source>
</reference>
<evidence type="ECO:0000256" key="1">
    <source>
        <dbReference type="PIRSR" id="PIRSR001359-1"/>
    </source>
</evidence>
<protein>
    <submittedName>
        <fullName evidence="3">Fructose-bisphosphate aldolase, class II</fullName>
    </submittedName>
</protein>
<feature type="binding site" evidence="2">
    <location>
        <position position="208"/>
    </location>
    <ligand>
        <name>Zn(2+)</name>
        <dbReference type="ChEBI" id="CHEBI:29105"/>
        <label>1</label>
        <note>catalytic</note>
    </ligand>
</feature>
<dbReference type="PANTHER" id="PTHR30304">
    <property type="entry name" value="D-TAGATOSE-1,6-BISPHOSPHATE ALDOLASE"/>
    <property type="match status" value="1"/>
</dbReference>
<dbReference type="InterPro" id="IPR000771">
    <property type="entry name" value="FBA_II"/>
</dbReference>
<accession>A0A1I4M6V2</accession>
<dbReference type="RefSeq" id="WP_089862528.1">
    <property type="nucleotide sequence ID" value="NZ_FOTI01000049.1"/>
</dbReference>
<dbReference type="Proteomes" id="UP000199006">
    <property type="component" value="Unassembled WGS sequence"/>
</dbReference>
<dbReference type="CDD" id="cd00947">
    <property type="entry name" value="TBP_aldolase_IIB"/>
    <property type="match status" value="1"/>
</dbReference>
<dbReference type="PIRSF" id="PIRSF001359">
    <property type="entry name" value="F_bP_aldolase_II"/>
    <property type="match status" value="1"/>
</dbReference>
<keyword evidence="4" id="KW-1185">Reference proteome</keyword>
<name>A0A1I4M6V2_9FIRM</name>
<sequence>MYVAMKEILDRANKENYAVMAINCFNLETARTVITTANKLNAPIIINIYQAHLAEHAYTNLITPIVKTIASQVKVPVALNLDHGTDKELVYQAINDGFSSVMYDGAEFELERNIAETKSVVSYAHQHGVSVEAELGSLGATAGDNYTLDDMKTNPDQAADFVKKTGIDALAISYGSSHGNYPEGMTPEFDFERLQAIKASVDIPLVLHGGSGSGSENILKSVQYGINKINVGCDFMNANRDSTQKIIQADPDVNYFDLIHQVEQDSAEVIAHYIELSGSKNKIS</sequence>
<feature type="binding site" evidence="2">
    <location>
        <position position="104"/>
    </location>
    <ligand>
        <name>Zn(2+)</name>
        <dbReference type="ChEBI" id="CHEBI:29105"/>
        <label>2</label>
    </ligand>
</feature>
<gene>
    <name evidence="3" type="ORF">SAMN02983006_02521</name>
</gene>
<evidence type="ECO:0000256" key="2">
    <source>
        <dbReference type="PIRSR" id="PIRSR001359-3"/>
    </source>
</evidence>
<dbReference type="OrthoDB" id="9803995at2"/>
<feature type="binding site" evidence="2">
    <location>
        <position position="83"/>
    </location>
    <ligand>
        <name>Zn(2+)</name>
        <dbReference type="ChEBI" id="CHEBI:29105"/>
        <label>1</label>
        <note>catalytic</note>
    </ligand>
</feature>
<dbReference type="EMBL" id="FOTI01000049">
    <property type="protein sequence ID" value="SFL98949.1"/>
    <property type="molecule type" value="Genomic_DNA"/>
</dbReference>
<keyword evidence="2" id="KW-0479">Metal-binding</keyword>
<dbReference type="GO" id="GO:0008270">
    <property type="term" value="F:zinc ion binding"/>
    <property type="evidence" value="ECO:0007669"/>
    <property type="project" value="InterPro"/>
</dbReference>
<dbReference type="Pfam" id="PF01116">
    <property type="entry name" value="F_bP_aldolase"/>
    <property type="match status" value="1"/>
</dbReference>
<feature type="binding site" evidence="2">
    <location>
        <position position="134"/>
    </location>
    <ligand>
        <name>Zn(2+)</name>
        <dbReference type="ChEBI" id="CHEBI:29105"/>
        <label>2</label>
    </ligand>
</feature>